<dbReference type="VEuPathDB" id="CryptoDB:GNI_086570"/>
<dbReference type="eggNOG" id="KOG1217">
    <property type="taxonomic scope" value="Eukaryota"/>
</dbReference>
<proteinExistence type="predicted"/>
<dbReference type="GO" id="GO:0003976">
    <property type="term" value="F:UDP-N-acetylglucosamine-lysosomal-enzyme N-acetylglucosaminephosphotransferase activity"/>
    <property type="evidence" value="ECO:0007669"/>
    <property type="project" value="UniProtKB-EC"/>
</dbReference>
<accession>A0A023B5Y0</accession>
<comment type="caution">
    <text evidence="5">The sequence shown here is derived from an EMBL/GenBank/DDBJ whole genome shotgun (WGS) entry which is preliminary data.</text>
</comment>
<dbReference type="PRINTS" id="PR01452">
    <property type="entry name" value="LNOTCHREPEAT"/>
</dbReference>
<keyword evidence="2" id="KW-1015">Disulfide bond</keyword>
<dbReference type="Proteomes" id="UP000019763">
    <property type="component" value="Unassembled WGS sequence"/>
</dbReference>
<dbReference type="GeneID" id="22913083"/>
<keyword evidence="6" id="KW-1185">Reference proteome</keyword>
<keyword evidence="5" id="KW-0808">Transferase</keyword>
<evidence type="ECO:0000259" key="4">
    <source>
        <dbReference type="SMART" id="SM00004"/>
    </source>
</evidence>
<dbReference type="RefSeq" id="XP_011130671.1">
    <property type="nucleotide sequence ID" value="XM_011132369.1"/>
</dbReference>
<evidence type="ECO:0000256" key="2">
    <source>
        <dbReference type="ARBA" id="ARBA00023157"/>
    </source>
</evidence>
<gene>
    <name evidence="5" type="ORF">GNI_086570</name>
</gene>
<feature type="domain" description="LNR" evidence="4">
    <location>
        <begin position="207"/>
        <end position="247"/>
    </location>
</feature>
<dbReference type="InterPro" id="IPR000800">
    <property type="entry name" value="Notch_dom"/>
</dbReference>
<dbReference type="EMBL" id="AFNH02000651">
    <property type="protein sequence ID" value="EZG63631.1"/>
    <property type="molecule type" value="Genomic_DNA"/>
</dbReference>
<dbReference type="OrthoDB" id="343807at2759"/>
<name>A0A023B5Y0_GRENI</name>
<feature type="domain" description="LNR" evidence="4">
    <location>
        <begin position="97"/>
        <end position="128"/>
    </location>
</feature>
<dbReference type="SMART" id="SM00004">
    <property type="entry name" value="NL"/>
    <property type="match status" value="5"/>
</dbReference>
<reference evidence="5" key="1">
    <citation type="submission" date="2013-12" db="EMBL/GenBank/DDBJ databases">
        <authorList>
            <person name="Omoto C.K."/>
            <person name="Sibley D."/>
            <person name="Venepally P."/>
            <person name="Hadjithomas M."/>
            <person name="Karamycheva S."/>
            <person name="Brunk B."/>
            <person name="Roos D."/>
            <person name="Caler E."/>
            <person name="Lorenzi H."/>
        </authorList>
    </citation>
    <scope>NUCLEOTIDE SEQUENCE</scope>
</reference>
<organism evidence="5 6">
    <name type="scientific">Gregarina niphandrodes</name>
    <name type="common">Septate eugregarine</name>
    <dbReference type="NCBI Taxonomy" id="110365"/>
    <lineage>
        <taxon>Eukaryota</taxon>
        <taxon>Sar</taxon>
        <taxon>Alveolata</taxon>
        <taxon>Apicomplexa</taxon>
        <taxon>Conoidasida</taxon>
        <taxon>Gregarinasina</taxon>
        <taxon>Eugregarinorida</taxon>
        <taxon>Gregarinidae</taxon>
        <taxon>Gregarina</taxon>
    </lineage>
</organism>
<evidence type="ECO:0000313" key="5">
    <source>
        <dbReference type="EMBL" id="EZG63631.1"/>
    </source>
</evidence>
<protein>
    <submittedName>
        <fullName evidence="5">Notch domain protein</fullName>
        <ecNumber evidence="5">2.7.8.17</ecNumber>
    </submittedName>
</protein>
<feature type="domain" description="LNR" evidence="4">
    <location>
        <begin position="138"/>
        <end position="180"/>
    </location>
</feature>
<dbReference type="EC" id="2.7.8.17" evidence="5"/>
<sequence>MLSHYGCILLLQSLAQEVERPLAEEEAFGIISQAVAPNENNVLKVKGRVFAQVDRVRAEHPECQMECVDHMWKDEWCNTACYTSECGYDGHDCDGWCAPDCKPGWPGDGKCDLDCFREECKWDGGDCDGKYEQNHIGFPPPDPIAFDYGGCKCEPRLLNNAHCDWECNSAECNWDSGDCRHQCSAGCFTQWLGDGECDTLCNNESCFFDKGDCGECAPGCTADKIGNGLCDAACMNEKCTWDMGDCAGYCKIYPIDYKTMPFEYNACRKEFIGDGQCDCMCFNKQCKFDGGDCIGQEEECRAQVARAQGRDGKGYDPPY</sequence>
<evidence type="ECO:0000256" key="3">
    <source>
        <dbReference type="ARBA" id="ARBA00023180"/>
    </source>
</evidence>
<feature type="domain" description="LNR" evidence="4">
    <location>
        <begin position="263"/>
        <end position="294"/>
    </location>
</feature>
<evidence type="ECO:0000256" key="1">
    <source>
        <dbReference type="ARBA" id="ARBA00022737"/>
    </source>
</evidence>
<keyword evidence="1" id="KW-0677">Repeat</keyword>
<dbReference type="Gene3D" id="3.30.300.320">
    <property type="match status" value="3"/>
</dbReference>
<dbReference type="Pfam" id="PF00066">
    <property type="entry name" value="Notch"/>
    <property type="match status" value="6"/>
</dbReference>
<keyword evidence="3" id="KW-0325">Glycoprotein</keyword>
<feature type="domain" description="LNR" evidence="4">
    <location>
        <begin position="56"/>
        <end position="94"/>
    </location>
</feature>
<evidence type="ECO:0000313" key="6">
    <source>
        <dbReference type="Proteomes" id="UP000019763"/>
    </source>
</evidence>
<dbReference type="OMA" id="CAKEWIG"/>
<dbReference type="AlphaFoldDB" id="A0A023B5Y0"/>